<comment type="subcellular location">
    <subcellularLocation>
        <location evidence="1">Cell projection</location>
        <location evidence="1">Cilium</location>
    </subcellularLocation>
</comment>
<sequence length="504" mass="57366">MLSRAKPAVGGTPPPGDRRRKKGKEVPQLEELLAQRDFTGAIALLEFKQHVGEEEEEDGSLWIGYCAFHLGDYKRALEEYEALTKQPTCSPDVWVNLACTYFLLGMYTQAEQAALKGCGENSLGFSVLLSGMSTFSDEKKLMSSHQNLQDVTEDQLSLASIHYMRSHYQEAIDIYKRILLDNREYLALNVYVALCYYKLDYYDVSQEVLAIYLQQVPDSTIALNLKACNHFRLYNGKAAEAELKNLTDSASSSFEFGKELIKHNLVVFRGGEGALQVLPPLVDVIPEARLNLVIYYLQQDDVQEAYNLIKDLEPTAPQEYILKGVVNAALGQEMGSSYFYNSDTFNFNYAQAKAAMGNFSEAEEVFLLIQSEKIKSDFVYLSWLARCYIMNKKPQLAWKLYLKMETSGDSCNLLQLIANDCYKMRQFYYSAKAFDVLERLDNNSEYWEGKRGACVGVFQMILAGREAKETLREVLHLLKSTGNSQVEYIVRIMKKWAKENRVPV</sequence>
<dbReference type="GO" id="GO:0036064">
    <property type="term" value="C:ciliary basal body"/>
    <property type="evidence" value="ECO:0007669"/>
    <property type="project" value="TreeGrafter"/>
</dbReference>
<feature type="region of interest" description="Disordered" evidence="8">
    <location>
        <begin position="1"/>
        <end position="25"/>
    </location>
</feature>
<reference evidence="9 10" key="1">
    <citation type="submission" date="2018-07" db="EMBL/GenBank/DDBJ databases">
        <title>A high quality draft genome assembly of the barn swallow (H. rustica rustica).</title>
        <authorList>
            <person name="Formenti G."/>
            <person name="Chiara M."/>
            <person name="Poveda L."/>
            <person name="Francoijs K.-J."/>
            <person name="Bonisoli-Alquati A."/>
            <person name="Canova L."/>
            <person name="Gianfranceschi L."/>
            <person name="Horner D.S."/>
            <person name="Saino N."/>
        </authorList>
    </citation>
    <scope>NUCLEOTIDE SEQUENCE [LARGE SCALE GENOMIC DNA]</scope>
    <source>
        <strain evidence="9">Chelidonia</strain>
        <tissue evidence="9">Blood</tissue>
    </source>
</reference>
<dbReference type="GO" id="GO:0035720">
    <property type="term" value="P:intraciliary anterograde transport"/>
    <property type="evidence" value="ECO:0007669"/>
    <property type="project" value="TreeGrafter"/>
</dbReference>
<evidence type="ECO:0000256" key="1">
    <source>
        <dbReference type="ARBA" id="ARBA00004138"/>
    </source>
</evidence>
<evidence type="ECO:0000256" key="4">
    <source>
        <dbReference type="ARBA" id="ARBA00022737"/>
    </source>
</evidence>
<organism evidence="9 10">
    <name type="scientific">Hirundo rustica rustica</name>
    <dbReference type="NCBI Taxonomy" id="333673"/>
    <lineage>
        <taxon>Eukaryota</taxon>
        <taxon>Metazoa</taxon>
        <taxon>Chordata</taxon>
        <taxon>Craniata</taxon>
        <taxon>Vertebrata</taxon>
        <taxon>Euteleostomi</taxon>
        <taxon>Archelosauria</taxon>
        <taxon>Archosauria</taxon>
        <taxon>Dinosauria</taxon>
        <taxon>Saurischia</taxon>
        <taxon>Theropoda</taxon>
        <taxon>Coelurosauria</taxon>
        <taxon>Aves</taxon>
        <taxon>Neognathae</taxon>
        <taxon>Neoaves</taxon>
        <taxon>Telluraves</taxon>
        <taxon>Australaves</taxon>
        <taxon>Passeriformes</taxon>
        <taxon>Sylvioidea</taxon>
        <taxon>Hirundinidae</taxon>
        <taxon>Hirundo</taxon>
    </lineage>
</organism>
<dbReference type="STRING" id="333673.A0A3M0JX03"/>
<gene>
    <name evidence="9" type="ORF">DUI87_20546</name>
</gene>
<dbReference type="PANTHER" id="PTHR14781">
    <property type="entry name" value="INTRAFLAGELLAR TRANSPORT PROTEIN 56"/>
    <property type="match status" value="1"/>
</dbReference>
<evidence type="ECO:0000313" key="10">
    <source>
        <dbReference type="Proteomes" id="UP000269221"/>
    </source>
</evidence>
<evidence type="ECO:0000313" key="9">
    <source>
        <dbReference type="EMBL" id="RMC03350.1"/>
    </source>
</evidence>
<evidence type="ECO:0000256" key="7">
    <source>
        <dbReference type="ARBA" id="ARBA00032501"/>
    </source>
</evidence>
<dbReference type="PANTHER" id="PTHR14781:SF0">
    <property type="entry name" value="INTRAFLAGELLAR TRANSPORT PROTEIN 56"/>
    <property type="match status" value="1"/>
</dbReference>
<dbReference type="InterPro" id="IPR019734">
    <property type="entry name" value="TPR_rpt"/>
</dbReference>
<dbReference type="GO" id="GO:0030992">
    <property type="term" value="C:intraciliary transport particle B"/>
    <property type="evidence" value="ECO:0007669"/>
    <property type="project" value="TreeGrafter"/>
</dbReference>
<evidence type="ECO:0000256" key="5">
    <source>
        <dbReference type="ARBA" id="ARBA00022803"/>
    </source>
</evidence>
<accession>A0A3M0JX03</accession>
<dbReference type="EMBL" id="QRBI01000131">
    <property type="protein sequence ID" value="RMC03350.1"/>
    <property type="molecule type" value="Genomic_DNA"/>
</dbReference>
<proteinExistence type="inferred from homology"/>
<name>A0A3M0JX03_HIRRU</name>
<dbReference type="Pfam" id="PF13181">
    <property type="entry name" value="TPR_8"/>
    <property type="match status" value="1"/>
</dbReference>
<dbReference type="Proteomes" id="UP000269221">
    <property type="component" value="Unassembled WGS sequence"/>
</dbReference>
<comment type="caution">
    <text evidence="9">The sequence shown here is derived from an EMBL/GenBank/DDBJ whole genome shotgun (WGS) entry which is preliminary data.</text>
</comment>
<dbReference type="SUPFAM" id="SSF48452">
    <property type="entry name" value="TPR-like"/>
    <property type="match status" value="1"/>
</dbReference>
<dbReference type="Gene3D" id="1.25.40.10">
    <property type="entry name" value="Tetratricopeptide repeat domain"/>
    <property type="match status" value="3"/>
</dbReference>
<keyword evidence="6" id="KW-0966">Cell projection</keyword>
<dbReference type="GO" id="GO:0097546">
    <property type="term" value="C:ciliary base"/>
    <property type="evidence" value="ECO:0007669"/>
    <property type="project" value="TreeGrafter"/>
</dbReference>
<protein>
    <recommendedName>
        <fullName evidence="3">Intraflagellar transport protein 56</fullName>
    </recommendedName>
    <alternativeName>
        <fullName evidence="7">Tetratricopeptide repeat protein 26</fullName>
    </alternativeName>
</protein>
<dbReference type="FunFam" id="1.25.40.10:FF:000233">
    <property type="entry name" value="Tetratricopeptide repeat domain 26"/>
    <property type="match status" value="1"/>
</dbReference>
<dbReference type="GO" id="GO:0120170">
    <property type="term" value="F:intraciliary transport particle B binding"/>
    <property type="evidence" value="ECO:0007669"/>
    <property type="project" value="TreeGrafter"/>
</dbReference>
<keyword evidence="5" id="KW-0802">TPR repeat</keyword>
<dbReference type="InterPro" id="IPR011990">
    <property type="entry name" value="TPR-like_helical_dom_sf"/>
</dbReference>
<evidence type="ECO:0000256" key="3">
    <source>
        <dbReference type="ARBA" id="ARBA00019387"/>
    </source>
</evidence>
<dbReference type="OrthoDB" id="95390at2759"/>
<keyword evidence="4" id="KW-0677">Repeat</keyword>
<keyword evidence="10" id="KW-1185">Reference proteome</keyword>
<dbReference type="InterPro" id="IPR030511">
    <property type="entry name" value="TTC26"/>
</dbReference>
<evidence type="ECO:0000256" key="2">
    <source>
        <dbReference type="ARBA" id="ARBA00007834"/>
    </source>
</evidence>
<dbReference type="GO" id="GO:0035735">
    <property type="term" value="P:intraciliary transport involved in cilium assembly"/>
    <property type="evidence" value="ECO:0007669"/>
    <property type="project" value="TreeGrafter"/>
</dbReference>
<dbReference type="FunFam" id="1.25.40.10:FF:000136">
    <property type="entry name" value="Tetratricopeptide repeat domain 26"/>
    <property type="match status" value="1"/>
</dbReference>
<dbReference type="AlphaFoldDB" id="A0A3M0JX03"/>
<evidence type="ECO:0000256" key="8">
    <source>
        <dbReference type="SAM" id="MobiDB-lite"/>
    </source>
</evidence>
<dbReference type="Pfam" id="PF13432">
    <property type="entry name" value="TPR_16"/>
    <property type="match status" value="1"/>
</dbReference>
<comment type="similarity">
    <text evidence="2">Belongs to the IFT56 family.</text>
</comment>
<evidence type="ECO:0000256" key="6">
    <source>
        <dbReference type="ARBA" id="ARBA00023273"/>
    </source>
</evidence>